<dbReference type="EMBL" id="JAELVF020000001">
    <property type="protein sequence ID" value="MBU7596589.1"/>
    <property type="molecule type" value="Genomic_DNA"/>
</dbReference>
<protein>
    <submittedName>
        <fullName evidence="2">Uncharacterized protein</fullName>
    </submittedName>
</protein>
<accession>A0A949JHX3</accession>
<keyword evidence="3" id="KW-1185">Reference proteome</keyword>
<organism evidence="2 3">
    <name type="scientific">Streptomyces tardus</name>
    <dbReference type="NCBI Taxonomy" id="2780544"/>
    <lineage>
        <taxon>Bacteria</taxon>
        <taxon>Bacillati</taxon>
        <taxon>Actinomycetota</taxon>
        <taxon>Actinomycetes</taxon>
        <taxon>Kitasatosporales</taxon>
        <taxon>Streptomycetaceae</taxon>
        <taxon>Streptomyces</taxon>
    </lineage>
</organism>
<sequence length="150" mass="16059">MAEDWGAGSRSTGGSGADLHVGDGTLVSLKKQLDLLLLELDNRGVQEEIRSSTVGAGSYGDFAGARELATHQARVHQKLEAFSRIFGEQIEALGIAAQISEKGFQNVEADAVQRLRAIQQNAYEHYKAPKDAPTAGQDAKATDDDEQAAY</sequence>
<feature type="region of interest" description="Disordered" evidence="1">
    <location>
        <begin position="124"/>
        <end position="150"/>
    </location>
</feature>
<dbReference type="RefSeq" id="WP_211041281.1">
    <property type="nucleotide sequence ID" value="NZ_JAELVF020000001.1"/>
</dbReference>
<dbReference type="AlphaFoldDB" id="A0A949JHX3"/>
<comment type="caution">
    <text evidence="2">The sequence shown here is derived from an EMBL/GenBank/DDBJ whole genome shotgun (WGS) entry which is preliminary data.</text>
</comment>
<proteinExistence type="predicted"/>
<evidence type="ECO:0000313" key="2">
    <source>
        <dbReference type="EMBL" id="MBU7596589.1"/>
    </source>
</evidence>
<evidence type="ECO:0000313" key="3">
    <source>
        <dbReference type="Proteomes" id="UP000694501"/>
    </source>
</evidence>
<name>A0A949JHX3_9ACTN</name>
<evidence type="ECO:0000256" key="1">
    <source>
        <dbReference type="SAM" id="MobiDB-lite"/>
    </source>
</evidence>
<dbReference type="Proteomes" id="UP000694501">
    <property type="component" value="Unassembled WGS sequence"/>
</dbReference>
<gene>
    <name evidence="2" type="ORF">JGS22_002785</name>
</gene>
<reference evidence="2" key="1">
    <citation type="submission" date="2021-06" db="EMBL/GenBank/DDBJ databases">
        <title>Sequencing of actinobacteria type strains.</title>
        <authorList>
            <person name="Nguyen G.-S."/>
            <person name="Wentzel A."/>
        </authorList>
    </citation>
    <scope>NUCLEOTIDE SEQUENCE</scope>
    <source>
        <strain evidence="2">P38-E01</strain>
    </source>
</reference>